<protein>
    <submittedName>
        <fullName evidence="4">MlaD family protein</fullName>
    </submittedName>
</protein>
<dbReference type="InterPro" id="IPR024516">
    <property type="entry name" value="Mce_C"/>
</dbReference>
<dbReference type="InterPro" id="IPR003399">
    <property type="entry name" value="Mce/MlaD"/>
</dbReference>
<gene>
    <name evidence="4" type="ORF">SK069_10365</name>
</gene>
<dbReference type="PANTHER" id="PTHR33371">
    <property type="entry name" value="INTERMEMBRANE PHOSPHOLIPID TRANSPORT SYSTEM BINDING PROTEIN MLAD-RELATED"/>
    <property type="match status" value="1"/>
</dbReference>
<evidence type="ECO:0000313" key="5">
    <source>
        <dbReference type="Proteomes" id="UP001277761"/>
    </source>
</evidence>
<proteinExistence type="predicted"/>
<evidence type="ECO:0000256" key="1">
    <source>
        <dbReference type="SAM" id="MobiDB-lite"/>
    </source>
</evidence>
<dbReference type="RefSeq" id="WP_319954152.1">
    <property type="nucleotide sequence ID" value="NZ_JAXAVX010000004.1"/>
</dbReference>
<evidence type="ECO:0000259" key="2">
    <source>
        <dbReference type="Pfam" id="PF02470"/>
    </source>
</evidence>
<feature type="compositionally biased region" description="Polar residues" evidence="1">
    <location>
        <begin position="421"/>
        <end position="433"/>
    </location>
</feature>
<sequence>MGTTAIRALAAAAVTVVVVVVVVVLVGGGSSYAVTARFQDAGQLVKGNLVKVGGANVGTVDSIELADDGEAEIGIKITDDDLKPLHEGTRVVLRNSSLSSVANRVLVLEPGPNSAPKIDDGGTITAADTRSATDIDQVLNAIDVKGRQYLQTLVRGGAVAFSGAEESNQRLLERLSPALGQTRQTLEELVSDEPAFQRLIANSAAVSSTFAERSDDLQQGIQATATTLRATADEREALRRTIERGPAFLRRANSTLVSSRRLLEDARPLLRETRPVAPRLARTLRIVAPLNAATVPLLRDVRATLPALSSVLDKTPGLAEQVVPSLTETTKVFAGAKDIISDVRAYVPDILHGVSTAFGGKAGAYYDANGHYARIGVELSGDSLPELLRPVVGNLVDVISPLLGSGLAAPQQHVTNRCPGSATQSASDRSNPFTGGHLGGCAVNQVPPGGSTTVTRSAK</sequence>
<evidence type="ECO:0000313" key="4">
    <source>
        <dbReference type="EMBL" id="MDX8151997.1"/>
    </source>
</evidence>
<name>A0ABU4VKX4_9ACTN</name>
<dbReference type="Pfam" id="PF02470">
    <property type="entry name" value="MlaD"/>
    <property type="match status" value="1"/>
</dbReference>
<keyword evidence="5" id="KW-1185">Reference proteome</keyword>
<reference evidence="4 5" key="1">
    <citation type="submission" date="2023-11" db="EMBL/GenBank/DDBJ databases">
        <authorList>
            <person name="Xu M."/>
            <person name="Jiang T."/>
        </authorList>
    </citation>
    <scope>NUCLEOTIDE SEQUENCE [LARGE SCALE GENOMIC DNA]</scope>
    <source>
        <strain evidence="4 5">SD</strain>
    </source>
</reference>
<accession>A0ABU4VKX4</accession>
<evidence type="ECO:0000259" key="3">
    <source>
        <dbReference type="Pfam" id="PF11887"/>
    </source>
</evidence>
<organism evidence="4 5">
    <name type="scientific">Patulibacter brassicae</name>
    <dbReference type="NCBI Taxonomy" id="1705717"/>
    <lineage>
        <taxon>Bacteria</taxon>
        <taxon>Bacillati</taxon>
        <taxon>Actinomycetota</taxon>
        <taxon>Thermoleophilia</taxon>
        <taxon>Solirubrobacterales</taxon>
        <taxon>Patulibacteraceae</taxon>
        <taxon>Patulibacter</taxon>
    </lineage>
</organism>
<dbReference type="InterPro" id="IPR052336">
    <property type="entry name" value="MlaD_Phospholipid_Transporter"/>
</dbReference>
<feature type="domain" description="Mammalian cell entry C-terminal" evidence="3">
    <location>
        <begin position="115"/>
        <end position="282"/>
    </location>
</feature>
<feature type="domain" description="Mce/MlaD" evidence="2">
    <location>
        <begin position="31"/>
        <end position="104"/>
    </location>
</feature>
<comment type="caution">
    <text evidence="4">The sequence shown here is derived from an EMBL/GenBank/DDBJ whole genome shotgun (WGS) entry which is preliminary data.</text>
</comment>
<feature type="region of interest" description="Disordered" evidence="1">
    <location>
        <begin position="414"/>
        <end position="459"/>
    </location>
</feature>
<feature type="compositionally biased region" description="Polar residues" evidence="1">
    <location>
        <begin position="450"/>
        <end position="459"/>
    </location>
</feature>
<dbReference type="Pfam" id="PF11887">
    <property type="entry name" value="Mce4_CUP1"/>
    <property type="match status" value="1"/>
</dbReference>
<dbReference type="PANTHER" id="PTHR33371:SF16">
    <property type="entry name" value="MCE-FAMILY PROTEIN MCE3F"/>
    <property type="match status" value="1"/>
</dbReference>
<dbReference type="EMBL" id="JAXAVX010000004">
    <property type="protein sequence ID" value="MDX8151997.1"/>
    <property type="molecule type" value="Genomic_DNA"/>
</dbReference>
<dbReference type="Proteomes" id="UP001277761">
    <property type="component" value="Unassembled WGS sequence"/>
</dbReference>